<sequence>MIWWQDKMLTRLAFFCYKNAEQIHSCKHNLPAKIGFHFQHRTCLGLEKSYTVVQHTVEERLKEIVVLSVTPMIKAWEVLWKLSCILTQSLPGCDIPGHIHRPIWHMEIL</sequence>
<dbReference type="EMBL" id="JAACNH010000003">
    <property type="protein sequence ID" value="KAG8447827.1"/>
    <property type="molecule type" value="Genomic_DNA"/>
</dbReference>
<dbReference type="AlphaFoldDB" id="A0A8T2JX90"/>
<proteinExistence type="predicted"/>
<comment type="caution">
    <text evidence="1">The sequence shown here is derived from an EMBL/GenBank/DDBJ whole genome shotgun (WGS) entry which is preliminary data.</text>
</comment>
<name>A0A8T2JX90_9PIPI</name>
<accession>A0A8T2JX90</accession>
<keyword evidence="2" id="KW-1185">Reference proteome</keyword>
<organism evidence="1 2">
    <name type="scientific">Hymenochirus boettgeri</name>
    <name type="common">Congo dwarf clawed frog</name>
    <dbReference type="NCBI Taxonomy" id="247094"/>
    <lineage>
        <taxon>Eukaryota</taxon>
        <taxon>Metazoa</taxon>
        <taxon>Chordata</taxon>
        <taxon>Craniata</taxon>
        <taxon>Vertebrata</taxon>
        <taxon>Euteleostomi</taxon>
        <taxon>Amphibia</taxon>
        <taxon>Batrachia</taxon>
        <taxon>Anura</taxon>
        <taxon>Pipoidea</taxon>
        <taxon>Pipidae</taxon>
        <taxon>Pipinae</taxon>
        <taxon>Hymenochirus</taxon>
    </lineage>
</organism>
<evidence type="ECO:0000313" key="1">
    <source>
        <dbReference type="EMBL" id="KAG8447827.1"/>
    </source>
</evidence>
<dbReference type="Proteomes" id="UP000812440">
    <property type="component" value="Chromosome 8_10"/>
</dbReference>
<reference evidence="1" key="1">
    <citation type="thesis" date="2020" institute="ProQuest LLC" country="789 East Eisenhower Parkway, Ann Arbor, MI, USA">
        <title>Comparative Genomics and Chromosome Evolution.</title>
        <authorList>
            <person name="Mudd A.B."/>
        </authorList>
    </citation>
    <scope>NUCLEOTIDE SEQUENCE</scope>
    <source>
        <strain evidence="1">Female2</strain>
        <tissue evidence="1">Blood</tissue>
    </source>
</reference>
<protein>
    <submittedName>
        <fullName evidence="1">Uncharacterized protein</fullName>
    </submittedName>
</protein>
<evidence type="ECO:0000313" key="2">
    <source>
        <dbReference type="Proteomes" id="UP000812440"/>
    </source>
</evidence>
<gene>
    <name evidence="1" type="ORF">GDO86_015073</name>
</gene>